<feature type="transmembrane region" description="Helical" evidence="1">
    <location>
        <begin position="114"/>
        <end position="138"/>
    </location>
</feature>
<dbReference type="InterPro" id="IPR009844">
    <property type="entry name" value="DUF1404"/>
</dbReference>
<dbReference type="KEGG" id="sjv:SJAV_11020"/>
<dbReference type="Pfam" id="PF07185">
    <property type="entry name" value="DUF1404"/>
    <property type="match status" value="1"/>
</dbReference>
<organism evidence="2">
    <name type="scientific">Sulfurisphaera javensis</name>
    <dbReference type="NCBI Taxonomy" id="2049879"/>
    <lineage>
        <taxon>Archaea</taxon>
        <taxon>Thermoproteota</taxon>
        <taxon>Thermoprotei</taxon>
        <taxon>Sulfolobales</taxon>
        <taxon>Sulfolobaceae</taxon>
        <taxon>Sulfurisphaera</taxon>
    </lineage>
</organism>
<protein>
    <submittedName>
        <fullName evidence="2">DUF1404 domain-containing protein</fullName>
    </submittedName>
</protein>
<feature type="transmembrane region" description="Helical" evidence="1">
    <location>
        <begin position="158"/>
        <end position="177"/>
    </location>
</feature>
<accession>A0AAT9GQK8</accession>
<feature type="transmembrane region" description="Helical" evidence="1">
    <location>
        <begin position="87"/>
        <end position="107"/>
    </location>
</feature>
<name>A0AAT9GQK8_9CREN</name>
<proteinExistence type="predicted"/>
<sequence length="185" mass="20932">MEIDKKELKVSHFLLPIGILVLFLNPYVEGLESNYQWLFMLSHYAMFIAGLLLINGIVKGNYLLLIPSAIIAVFWHLPYYFSLAAAFPIYRILCELSLVLSGIMAGIGISKLSLLYRFGLVIIWMTADTAYSIIFLLGNPAYTNVVYPFSPYTVSQEINTAIAMWIIMSVIIAYIAGKFLRELLF</sequence>
<gene>
    <name evidence="2" type="ORF">SJAV_11020</name>
</gene>
<feature type="transmembrane region" description="Helical" evidence="1">
    <location>
        <begin position="61"/>
        <end position="81"/>
    </location>
</feature>
<keyword evidence="1" id="KW-0472">Membrane</keyword>
<dbReference type="RefSeq" id="WP_369611324.1">
    <property type="nucleotide sequence ID" value="NZ_AP031322.1"/>
</dbReference>
<feature type="transmembrane region" description="Helical" evidence="1">
    <location>
        <begin position="12"/>
        <end position="28"/>
    </location>
</feature>
<dbReference type="AlphaFoldDB" id="A0AAT9GQK8"/>
<keyword evidence="1" id="KW-1133">Transmembrane helix</keyword>
<evidence type="ECO:0000256" key="1">
    <source>
        <dbReference type="SAM" id="Phobius"/>
    </source>
</evidence>
<evidence type="ECO:0000313" key="2">
    <source>
        <dbReference type="EMBL" id="BFH73158.1"/>
    </source>
</evidence>
<keyword evidence="1" id="KW-0812">Transmembrane</keyword>
<dbReference type="GeneID" id="92354027"/>
<dbReference type="EMBL" id="AP031322">
    <property type="protein sequence ID" value="BFH73158.1"/>
    <property type="molecule type" value="Genomic_DNA"/>
</dbReference>
<reference evidence="2" key="1">
    <citation type="submission" date="2024-03" db="EMBL/GenBank/DDBJ databases">
        <title>Complete genome sequence of Sulfurisphaera javensis strain KD-1.</title>
        <authorList>
            <person name="Sakai H."/>
            <person name="Nur N."/>
            <person name="Suwanto A."/>
            <person name="Kurosawa N."/>
        </authorList>
    </citation>
    <scope>NUCLEOTIDE SEQUENCE</scope>
    <source>
        <strain evidence="2">KD-1</strain>
    </source>
</reference>
<feature type="transmembrane region" description="Helical" evidence="1">
    <location>
        <begin position="34"/>
        <end position="54"/>
    </location>
</feature>